<evidence type="ECO:0000313" key="1">
    <source>
        <dbReference type="EMBL" id="QFR56266.1"/>
    </source>
</evidence>
<dbReference type="RefSeq" id="YP_010644364.1">
    <property type="nucleotide sequence ID" value="NC_070624.1"/>
</dbReference>
<gene>
    <name evidence="1" type="primary">53</name>
    <name evidence="1" type="ORF">000TH010_53</name>
</gene>
<name>A0A5P8PHS3_9CAUD</name>
<accession>A0A5P8PHS3</accession>
<dbReference type="GeneID" id="77850588"/>
<protein>
    <submittedName>
        <fullName evidence="1">Uncharacterized protein</fullName>
    </submittedName>
</protein>
<reference evidence="1 2" key="1">
    <citation type="submission" date="2019-07" db="EMBL/GenBank/DDBJ databases">
        <authorList>
            <person name="Tomko B.E."/>
            <person name="Krukonis G.P."/>
            <person name="Delesalle V.A."/>
        </authorList>
    </citation>
    <scope>NUCLEOTIDE SEQUENCE [LARGE SCALE GENOMIC DNA]</scope>
</reference>
<proteinExistence type="predicted"/>
<keyword evidence="2" id="KW-1185">Reference proteome</keyword>
<dbReference type="KEGG" id="vg:77850588"/>
<dbReference type="Proteomes" id="UP000325623">
    <property type="component" value="Segment"/>
</dbReference>
<evidence type="ECO:0000313" key="2">
    <source>
        <dbReference type="Proteomes" id="UP000325623"/>
    </source>
</evidence>
<organism evidence="1 2">
    <name type="scientific">Bacillus phage 000TH010</name>
    <dbReference type="NCBI Taxonomy" id="2601652"/>
    <lineage>
        <taxon>Viruses</taxon>
        <taxon>Duplodnaviria</taxon>
        <taxon>Heunggongvirae</taxon>
        <taxon>Uroviricota</taxon>
        <taxon>Caudoviricetes</taxon>
        <taxon>Trautnerviridae</taxon>
        <taxon>Polsinellivirinae</taxon>
        <taxon>Rivavirus</taxon>
        <taxon>Rivavirus rv000TH010</taxon>
    </lineage>
</organism>
<sequence>MILYKYLCKDCDTMNHIHWYFSKVTRFAAPHCCECGGKKFDQYEFKGSIEIKEEK</sequence>
<dbReference type="EMBL" id="MN176219">
    <property type="protein sequence ID" value="QFR56266.1"/>
    <property type="molecule type" value="Genomic_DNA"/>
</dbReference>